<comment type="subunit">
    <text evidence="10">Monomer.</text>
</comment>
<dbReference type="InterPro" id="IPR025792">
    <property type="entry name" value="tRNA_Gua_MeTrfase_euk"/>
</dbReference>
<dbReference type="InterPro" id="IPR056744">
    <property type="entry name" value="TRM5/TYW2-like_N"/>
</dbReference>
<dbReference type="GO" id="GO:0052906">
    <property type="term" value="F:tRNA (guanine(37)-N1)-methyltransferase activity"/>
    <property type="evidence" value="ECO:0007669"/>
    <property type="project" value="UniProtKB-UniRule"/>
</dbReference>
<comment type="similarity">
    <text evidence="10">Belongs to the TRM5 / TYW2 family.</text>
</comment>
<dbReference type="PANTHER" id="PTHR23245">
    <property type="entry name" value="TRNA METHYLTRANSFERASE"/>
    <property type="match status" value="1"/>
</dbReference>
<evidence type="ECO:0000256" key="2">
    <source>
        <dbReference type="ARBA" id="ARBA00022490"/>
    </source>
</evidence>
<keyword evidence="5 10" id="KW-0949">S-adenosyl-L-methionine</keyword>
<comment type="caution">
    <text evidence="10">Lacks conserved residue(s) required for the propagation of feature annotation.</text>
</comment>
<dbReference type="Pfam" id="PF25133">
    <property type="entry name" value="TYW2_N_2"/>
    <property type="match status" value="1"/>
</dbReference>
<accession>A0A5J4W9J5</accession>
<keyword evidence="2 10" id="KW-0963">Cytoplasm</keyword>
<gene>
    <name evidence="12" type="ORF">EZS28_012862</name>
</gene>
<comment type="function">
    <text evidence="10">Specifically methylates the N1 position of guanosine-37 in various cytoplasmic and mitochondrial tRNAs. Methylation is not dependent on the nature of the nucleoside 5' of the target nucleoside. This is the first step in the biosynthesis of wybutosine (yW), a modified base adjacent to the anticodon of tRNAs and required for accurate decoding.</text>
</comment>
<dbReference type="InterPro" id="IPR056743">
    <property type="entry name" value="TRM5-TYW2-like_MTfase"/>
</dbReference>
<feature type="binding site" evidence="10">
    <location>
        <position position="177"/>
    </location>
    <ligand>
        <name>S-adenosyl-L-methionine</name>
        <dbReference type="ChEBI" id="CHEBI:59789"/>
    </ligand>
</feature>
<dbReference type="PANTHER" id="PTHR23245:SF36">
    <property type="entry name" value="TRNA (GUANINE(37)-N1)-METHYLTRANSFERASE"/>
    <property type="match status" value="1"/>
</dbReference>
<dbReference type="Proteomes" id="UP000324800">
    <property type="component" value="Unassembled WGS sequence"/>
</dbReference>
<dbReference type="EMBL" id="SNRW01002823">
    <property type="protein sequence ID" value="KAA6391611.1"/>
    <property type="molecule type" value="Genomic_DNA"/>
</dbReference>
<evidence type="ECO:0000256" key="8">
    <source>
        <dbReference type="ARBA" id="ARBA00023242"/>
    </source>
</evidence>
<keyword evidence="8 10" id="KW-0539">Nucleus</keyword>
<comment type="subcellular location">
    <subcellularLocation>
        <location evidence="10">Mitochondrion matrix</location>
    </subcellularLocation>
    <subcellularLocation>
        <location evidence="10">Nucleus</location>
    </subcellularLocation>
    <subcellularLocation>
        <location evidence="10">Cytoplasm</location>
    </subcellularLocation>
    <text evidence="10">Predominantly in the mitochondria and in the nucleus.</text>
</comment>
<dbReference type="CDD" id="cd02440">
    <property type="entry name" value="AdoMet_MTases"/>
    <property type="match status" value="1"/>
</dbReference>
<evidence type="ECO:0000256" key="7">
    <source>
        <dbReference type="ARBA" id="ARBA00023128"/>
    </source>
</evidence>
<evidence type="ECO:0000256" key="9">
    <source>
        <dbReference type="ARBA" id="ARBA00047783"/>
    </source>
</evidence>
<keyword evidence="4 10" id="KW-0808">Transferase</keyword>
<dbReference type="GO" id="GO:0005634">
    <property type="term" value="C:nucleus"/>
    <property type="evidence" value="ECO:0007669"/>
    <property type="project" value="UniProtKB-SubCell"/>
</dbReference>
<keyword evidence="6 10" id="KW-0819">tRNA processing</keyword>
<protein>
    <recommendedName>
        <fullName evidence="10">tRNA (guanine(37)-N1)-methyltransferase</fullName>
        <ecNumber evidence="10">2.1.1.228</ecNumber>
    </recommendedName>
    <alternativeName>
        <fullName evidence="10">M1G-methyltransferase</fullName>
    </alternativeName>
    <alternativeName>
        <fullName evidence="10">tRNA [GM37] methyltransferase</fullName>
    </alternativeName>
    <alternativeName>
        <fullName evidence="10">tRNA methyltransferase 5 homolog</fullName>
    </alternativeName>
</protein>
<dbReference type="Gene3D" id="3.30.300.110">
    <property type="entry name" value="Met-10+ protein-like domains"/>
    <property type="match status" value="1"/>
</dbReference>
<dbReference type="Pfam" id="PF02475">
    <property type="entry name" value="TRM5-TYW2_MTfase"/>
    <property type="match status" value="1"/>
</dbReference>
<evidence type="ECO:0000256" key="3">
    <source>
        <dbReference type="ARBA" id="ARBA00022603"/>
    </source>
</evidence>
<comment type="catalytic activity">
    <reaction evidence="9 10">
        <text>guanosine(37) in tRNA + S-adenosyl-L-methionine = N(1)-methylguanosine(37) in tRNA + S-adenosyl-L-homocysteine + H(+)</text>
        <dbReference type="Rhea" id="RHEA:36899"/>
        <dbReference type="Rhea" id="RHEA-COMP:10145"/>
        <dbReference type="Rhea" id="RHEA-COMP:10147"/>
        <dbReference type="ChEBI" id="CHEBI:15378"/>
        <dbReference type="ChEBI" id="CHEBI:57856"/>
        <dbReference type="ChEBI" id="CHEBI:59789"/>
        <dbReference type="ChEBI" id="CHEBI:73542"/>
        <dbReference type="ChEBI" id="CHEBI:74269"/>
        <dbReference type="EC" id="2.1.1.228"/>
    </reaction>
</comment>
<dbReference type="EC" id="2.1.1.228" evidence="10"/>
<keyword evidence="3 10" id="KW-0489">Methyltransferase</keyword>
<feature type="binding site" evidence="10">
    <location>
        <begin position="217"/>
        <end position="218"/>
    </location>
    <ligand>
        <name>S-adenosyl-L-methionine</name>
        <dbReference type="ChEBI" id="CHEBI:59789"/>
    </ligand>
</feature>
<dbReference type="GO" id="GO:0002939">
    <property type="term" value="P:tRNA N1-guanine methylation"/>
    <property type="evidence" value="ECO:0007669"/>
    <property type="project" value="TreeGrafter"/>
</dbReference>
<keyword evidence="7 10" id="KW-0496">Mitochondrion</keyword>
<feature type="binding site" evidence="10">
    <location>
        <begin position="245"/>
        <end position="246"/>
    </location>
    <ligand>
        <name>S-adenosyl-L-methionine</name>
        <dbReference type="ChEBI" id="CHEBI:59789"/>
    </ligand>
</feature>
<dbReference type="OrthoDB" id="408788at2759"/>
<evidence type="ECO:0000256" key="5">
    <source>
        <dbReference type="ARBA" id="ARBA00022691"/>
    </source>
</evidence>
<dbReference type="GO" id="GO:0070901">
    <property type="term" value="P:mitochondrial tRNA methylation"/>
    <property type="evidence" value="ECO:0007669"/>
    <property type="project" value="UniProtKB-ARBA"/>
</dbReference>
<reference evidence="12 13" key="1">
    <citation type="submission" date="2019-03" db="EMBL/GenBank/DDBJ databases">
        <title>Single cell metagenomics reveals metabolic interactions within the superorganism composed of flagellate Streblomastix strix and complex community of Bacteroidetes bacteria on its surface.</title>
        <authorList>
            <person name="Treitli S.C."/>
            <person name="Kolisko M."/>
            <person name="Husnik F."/>
            <person name="Keeling P."/>
            <person name="Hampl V."/>
        </authorList>
    </citation>
    <scope>NUCLEOTIDE SEQUENCE [LARGE SCALE GENOMIC DNA]</scope>
    <source>
        <strain evidence="12">ST1C</strain>
    </source>
</reference>
<dbReference type="SUPFAM" id="SSF53335">
    <property type="entry name" value="S-adenosyl-L-methionine-dependent methyltransferases"/>
    <property type="match status" value="1"/>
</dbReference>
<dbReference type="AlphaFoldDB" id="A0A5J4W9J5"/>
<evidence type="ECO:0000313" key="12">
    <source>
        <dbReference type="EMBL" id="KAA6391611.1"/>
    </source>
</evidence>
<organism evidence="12 13">
    <name type="scientific">Streblomastix strix</name>
    <dbReference type="NCBI Taxonomy" id="222440"/>
    <lineage>
        <taxon>Eukaryota</taxon>
        <taxon>Metamonada</taxon>
        <taxon>Preaxostyla</taxon>
        <taxon>Oxymonadida</taxon>
        <taxon>Streblomastigidae</taxon>
        <taxon>Streblomastix</taxon>
    </lineage>
</organism>
<evidence type="ECO:0000256" key="10">
    <source>
        <dbReference type="HAMAP-Rule" id="MF_03152"/>
    </source>
</evidence>
<dbReference type="FunFam" id="3.30.300.110:FF:000001">
    <property type="entry name" value="tRNA (guanine(37)-N1)-methyltransferase"/>
    <property type="match status" value="1"/>
</dbReference>
<dbReference type="HAMAP" id="MF_03152">
    <property type="entry name" value="TRM5"/>
    <property type="match status" value="1"/>
</dbReference>
<evidence type="ECO:0000256" key="6">
    <source>
        <dbReference type="ARBA" id="ARBA00022694"/>
    </source>
</evidence>
<dbReference type="InterPro" id="IPR030382">
    <property type="entry name" value="MeTrfase_TRM5/TYW2"/>
</dbReference>
<name>A0A5J4W9J5_9EUKA</name>
<evidence type="ECO:0000256" key="1">
    <source>
        <dbReference type="ARBA" id="ARBA00009775"/>
    </source>
</evidence>
<evidence type="ECO:0000313" key="13">
    <source>
        <dbReference type="Proteomes" id="UP000324800"/>
    </source>
</evidence>
<dbReference type="InterPro" id="IPR029063">
    <property type="entry name" value="SAM-dependent_MTases_sf"/>
</dbReference>
<dbReference type="Gene3D" id="3.40.50.150">
    <property type="entry name" value="Vaccinia Virus protein VP39"/>
    <property type="match status" value="1"/>
</dbReference>
<sequence length="332" mass="37811">MQTQIFQLMLKISGVKPIVQDRDNVQCKLLLLSEGTKEEDFPEEIKLELTSERIKLKNYTFSTGNENLNYAEVTSRIIPPNLPSVASFETVGHLAHLNLRNEHLPFRFLIGQIIIDRCPLIKTVVNKTANIENEFRVLPLEVIAGEDNTQVTLKEHGSLFRFDYRTVYWNSRLQQEHQFIASLCSKSDIVVDLFAGVGPFAVPMAQAPQNAHVYANDLNPACYNSLIDNVSLNHIRSRVIPLKLDGREAVRFVMSEIIRHGMQRSAAAFNNRTNNISSQCVYRLDPKSCELDLREVRDVAPLKVMICASFRLPFDVAFDTQNIKHDQSDIKE</sequence>
<dbReference type="GO" id="GO:0005759">
    <property type="term" value="C:mitochondrial matrix"/>
    <property type="evidence" value="ECO:0007669"/>
    <property type="project" value="UniProtKB-SubCell"/>
</dbReference>
<dbReference type="PROSITE" id="PS51684">
    <property type="entry name" value="SAM_MT_TRM5_TYW2"/>
    <property type="match status" value="1"/>
</dbReference>
<feature type="domain" description="SAM-dependent methyltransferase TRM5/TYW2-type" evidence="11">
    <location>
        <begin position="88"/>
        <end position="332"/>
    </location>
</feature>
<evidence type="ECO:0000256" key="4">
    <source>
        <dbReference type="ARBA" id="ARBA00022679"/>
    </source>
</evidence>
<proteinExistence type="inferred from homology"/>
<comment type="similarity">
    <text evidence="1">Belongs to the class I-like SAM-binding methyltransferase superfamily. TRM5/TYW2 family.</text>
</comment>
<evidence type="ECO:0000259" key="11">
    <source>
        <dbReference type="PROSITE" id="PS51684"/>
    </source>
</evidence>
<comment type="caution">
    <text evidence="12">The sequence shown here is derived from an EMBL/GenBank/DDBJ whole genome shotgun (WGS) entry which is preliminary data.</text>
</comment>